<reference evidence="4" key="1">
    <citation type="journal article" date="2019" name="Int. J. Syst. Evol. Microbiol.">
        <title>The Global Catalogue of Microorganisms (GCM) 10K type strain sequencing project: providing services to taxonomists for standard genome sequencing and annotation.</title>
        <authorList>
            <consortium name="The Broad Institute Genomics Platform"/>
            <consortium name="The Broad Institute Genome Sequencing Center for Infectious Disease"/>
            <person name="Wu L."/>
            <person name="Ma J."/>
        </authorList>
    </citation>
    <scope>NUCLEOTIDE SEQUENCE [LARGE SCALE GENOMIC DNA]</scope>
    <source>
        <strain evidence="4">KACC 13778</strain>
    </source>
</reference>
<gene>
    <name evidence="3" type="ORF">ACFPKY_22000</name>
</gene>
<dbReference type="PANTHER" id="PTHR48081:SF33">
    <property type="entry name" value="KYNURENINE FORMAMIDASE"/>
    <property type="match status" value="1"/>
</dbReference>
<protein>
    <submittedName>
        <fullName evidence="3">Alpha/beta hydrolase family protein</fullName>
        <ecNumber evidence="3">3.4.-.-</ecNumber>
    </submittedName>
</protein>
<feature type="domain" description="BD-FAE-like" evidence="2">
    <location>
        <begin position="62"/>
        <end position="251"/>
    </location>
</feature>
<name>A0ABW0N5M7_9ACTN</name>
<accession>A0ABW0N5M7</accession>
<dbReference type="SUPFAM" id="SSF53474">
    <property type="entry name" value="alpha/beta-Hydrolases"/>
    <property type="match status" value="1"/>
</dbReference>
<dbReference type="InterPro" id="IPR029058">
    <property type="entry name" value="AB_hydrolase_fold"/>
</dbReference>
<dbReference type="EMBL" id="JBHSMD010000011">
    <property type="protein sequence ID" value="MFC5495795.1"/>
    <property type="molecule type" value="Genomic_DNA"/>
</dbReference>
<evidence type="ECO:0000313" key="4">
    <source>
        <dbReference type="Proteomes" id="UP001595956"/>
    </source>
</evidence>
<proteinExistence type="predicted"/>
<organism evidence="3 4">
    <name type="scientific">Nocardioides caricicola</name>
    <dbReference type="NCBI Taxonomy" id="634770"/>
    <lineage>
        <taxon>Bacteria</taxon>
        <taxon>Bacillati</taxon>
        <taxon>Actinomycetota</taxon>
        <taxon>Actinomycetes</taxon>
        <taxon>Propionibacteriales</taxon>
        <taxon>Nocardioidaceae</taxon>
        <taxon>Nocardioides</taxon>
    </lineage>
</organism>
<dbReference type="InterPro" id="IPR049492">
    <property type="entry name" value="BD-FAE-like_dom"/>
</dbReference>
<dbReference type="PROSITE" id="PS51257">
    <property type="entry name" value="PROKAR_LIPOPROTEIN"/>
    <property type="match status" value="1"/>
</dbReference>
<evidence type="ECO:0000259" key="2">
    <source>
        <dbReference type="Pfam" id="PF20434"/>
    </source>
</evidence>
<keyword evidence="1 3" id="KW-0378">Hydrolase</keyword>
<dbReference type="Pfam" id="PF20434">
    <property type="entry name" value="BD-FAE"/>
    <property type="match status" value="1"/>
</dbReference>
<evidence type="ECO:0000313" key="3">
    <source>
        <dbReference type="EMBL" id="MFC5495795.1"/>
    </source>
</evidence>
<dbReference type="EC" id="3.4.-.-" evidence="3"/>
<dbReference type="PANTHER" id="PTHR48081">
    <property type="entry name" value="AB HYDROLASE SUPERFAMILY PROTEIN C4A8.06C"/>
    <property type="match status" value="1"/>
</dbReference>
<sequence>MAARSRSWGDLVRVAALGVALGVALGFVACTGTPSDSPDGAPATASATPTSTLTYAPGLTADLYLPRAGRRVALVVMVPGGGWMTADPTGFAGLAAALAAGGAAAAPVHIRAAEDGVTYPAPVDDVLCAVSAIVHEVQARRLVPDPVVVLGHSSGAHLAALAVLAVDDFAPTCRHPVVRPDALIGLSGPYDISRVPDLASALLGTTPDEDPAGWSSANPVERAGLRPEVPVLLLHGERDDQVPVGFTIQLDGALESAGHPTTVELVPEATHDTIYTGDVSAELVLAWLDSVI</sequence>
<dbReference type="GO" id="GO:0016787">
    <property type="term" value="F:hydrolase activity"/>
    <property type="evidence" value="ECO:0007669"/>
    <property type="project" value="UniProtKB-KW"/>
</dbReference>
<dbReference type="InterPro" id="IPR050300">
    <property type="entry name" value="GDXG_lipolytic_enzyme"/>
</dbReference>
<keyword evidence="4" id="KW-1185">Reference proteome</keyword>
<dbReference type="Proteomes" id="UP001595956">
    <property type="component" value="Unassembled WGS sequence"/>
</dbReference>
<dbReference type="RefSeq" id="WP_345182379.1">
    <property type="nucleotide sequence ID" value="NZ_BAABFQ010000010.1"/>
</dbReference>
<evidence type="ECO:0000256" key="1">
    <source>
        <dbReference type="ARBA" id="ARBA00022801"/>
    </source>
</evidence>
<dbReference type="Gene3D" id="3.40.50.1820">
    <property type="entry name" value="alpha/beta hydrolase"/>
    <property type="match status" value="1"/>
</dbReference>
<comment type="caution">
    <text evidence="3">The sequence shown here is derived from an EMBL/GenBank/DDBJ whole genome shotgun (WGS) entry which is preliminary data.</text>
</comment>